<gene>
    <name evidence="2" type="ORF">WG66_19791</name>
</gene>
<dbReference type="Gene3D" id="2.60.120.260">
    <property type="entry name" value="Galactose-binding domain-like"/>
    <property type="match status" value="1"/>
</dbReference>
<keyword evidence="1" id="KW-0472">Membrane</keyword>
<keyword evidence="1" id="KW-1133">Transmembrane helix</keyword>
<name>A0A0W0EU86_MONRR</name>
<evidence type="ECO:0000313" key="3">
    <source>
        <dbReference type="Proteomes" id="UP000054988"/>
    </source>
</evidence>
<feature type="transmembrane region" description="Helical" evidence="1">
    <location>
        <begin position="204"/>
        <end position="226"/>
    </location>
</feature>
<dbReference type="EMBL" id="LATX01002528">
    <property type="protein sequence ID" value="KTB27623.1"/>
    <property type="molecule type" value="Genomic_DNA"/>
</dbReference>
<evidence type="ECO:0000313" key="2">
    <source>
        <dbReference type="EMBL" id="KTB27623.1"/>
    </source>
</evidence>
<dbReference type="Proteomes" id="UP000054988">
    <property type="component" value="Unassembled WGS sequence"/>
</dbReference>
<dbReference type="AlphaFoldDB" id="A0A0W0EU86"/>
<proteinExistence type="predicted"/>
<reference evidence="2 3" key="1">
    <citation type="submission" date="2015-12" db="EMBL/GenBank/DDBJ databases">
        <title>Draft genome sequence of Moniliophthora roreri, the causal agent of frosty pod rot of cacao.</title>
        <authorList>
            <person name="Aime M.C."/>
            <person name="Diaz-Valderrama J.R."/>
            <person name="Kijpornyongpan T."/>
            <person name="Phillips-Mora W."/>
        </authorList>
    </citation>
    <scope>NUCLEOTIDE SEQUENCE [LARGE SCALE GENOMIC DNA]</scope>
    <source>
        <strain evidence="2 3">MCA 2952</strain>
    </source>
</reference>
<keyword evidence="1" id="KW-0812">Transmembrane</keyword>
<sequence>MERVDDTDPRIRYNPENAWFLGGVSDEYNGTTHRSRSSSAEMFFQFNGEMIASHLRGGELTNAFTGTSITVYGTIMHHLEFPSPVDEFILDDSPPKRFAPTLDGVTHRHQVMFSSAPLEDGHHTLVMKRMVDNSKSWVGYIDFTSSVAGENNPPLSLSLSPLLSSTSSLSSYWATSSLPSSTANLLQSDDNSGAQSESLSTGTLIAIVMVCVTLLVAILILVFLFLRSQRAPVESDILKPSGVSFPDPLLAGQSLIESSKRMSLLNHFNP</sequence>
<evidence type="ECO:0000256" key="1">
    <source>
        <dbReference type="SAM" id="Phobius"/>
    </source>
</evidence>
<accession>A0A0W0EU86</accession>
<protein>
    <submittedName>
        <fullName evidence="2">Uncharacterized protein</fullName>
    </submittedName>
</protein>
<comment type="caution">
    <text evidence="2">The sequence shown here is derived from an EMBL/GenBank/DDBJ whole genome shotgun (WGS) entry which is preliminary data.</text>
</comment>
<organism evidence="2 3">
    <name type="scientific">Moniliophthora roreri</name>
    <name type="common">Frosty pod rot fungus</name>
    <name type="synonym">Monilia roreri</name>
    <dbReference type="NCBI Taxonomy" id="221103"/>
    <lineage>
        <taxon>Eukaryota</taxon>
        <taxon>Fungi</taxon>
        <taxon>Dikarya</taxon>
        <taxon>Basidiomycota</taxon>
        <taxon>Agaricomycotina</taxon>
        <taxon>Agaricomycetes</taxon>
        <taxon>Agaricomycetidae</taxon>
        <taxon>Agaricales</taxon>
        <taxon>Marasmiineae</taxon>
        <taxon>Marasmiaceae</taxon>
        <taxon>Moniliophthora</taxon>
    </lineage>
</organism>